<reference evidence="1 2" key="1">
    <citation type="submission" date="2015-09" db="EMBL/GenBank/DDBJ databases">
        <title>Trachymyrmex zeteki WGS genome.</title>
        <authorList>
            <person name="Nygaard S."/>
            <person name="Hu H."/>
            <person name="Boomsma J."/>
            <person name="Zhang G."/>
        </authorList>
    </citation>
    <scope>NUCLEOTIDE SEQUENCE [LARGE SCALE GENOMIC DNA]</scope>
    <source>
        <strain evidence="1">Tzet28-1</strain>
        <tissue evidence="1">Whole body</tissue>
    </source>
</reference>
<evidence type="ECO:0000313" key="2">
    <source>
        <dbReference type="Proteomes" id="UP000075809"/>
    </source>
</evidence>
<evidence type="ECO:0000313" key="1">
    <source>
        <dbReference type="EMBL" id="KYQ59028.1"/>
    </source>
</evidence>
<dbReference type="EMBL" id="KQ982197">
    <property type="protein sequence ID" value="KYQ59028.1"/>
    <property type="molecule type" value="Genomic_DNA"/>
</dbReference>
<accession>A0A151XFI3</accession>
<dbReference type="AlphaFoldDB" id="A0A151XFI3"/>
<organism evidence="1 2">
    <name type="scientific">Mycetomoellerius zeteki</name>
    <dbReference type="NCBI Taxonomy" id="64791"/>
    <lineage>
        <taxon>Eukaryota</taxon>
        <taxon>Metazoa</taxon>
        <taxon>Ecdysozoa</taxon>
        <taxon>Arthropoda</taxon>
        <taxon>Hexapoda</taxon>
        <taxon>Insecta</taxon>
        <taxon>Pterygota</taxon>
        <taxon>Neoptera</taxon>
        <taxon>Endopterygota</taxon>
        <taxon>Hymenoptera</taxon>
        <taxon>Apocrita</taxon>
        <taxon>Aculeata</taxon>
        <taxon>Formicoidea</taxon>
        <taxon>Formicidae</taxon>
        <taxon>Myrmicinae</taxon>
        <taxon>Mycetomoellerius</taxon>
    </lineage>
</organism>
<dbReference type="Proteomes" id="UP000075809">
    <property type="component" value="Unassembled WGS sequence"/>
</dbReference>
<sequence>MPRLEGLTPPTVGHGNLCCDNRTHGSPPAHAIAHTYVHPRVQQIRIRRATPAPTTDAPPVADGATHSAQNRLAEERCVTMLSGLSFYSVSPLLLISLGRILIATCTVVRALNHGAKCESMQTLFLTLTCLFGKCMQVRSQAYRVPLVFRIILGPSGFPR</sequence>
<proteinExistence type="predicted"/>
<name>A0A151XFI3_9HYME</name>
<keyword evidence="2" id="KW-1185">Reference proteome</keyword>
<gene>
    <name evidence="1" type="ORF">ALC60_01964</name>
</gene>
<protein>
    <submittedName>
        <fullName evidence="1">Uncharacterized protein</fullName>
    </submittedName>
</protein>